<sequence length="222" mass="24032">MSSNKDLSIVDLSHPLDPNKITIYPGDPTLSCCPSSTVEKDGYSVTSISLGSHTGTHIDAPSHFFASGQTIDKVSLNTLIGPALIIDLTRKSANEKITWEDDLAPFSDRMKKGVILLLWTGWSDFWGTQKYFEYPYLDKKAAEQILRTGISVVGFDTLSPDQVDGPEGYGVHEVILGSGGIIAENLTNLKELEGSDIMVSLIPLNIVGCDGAPVRAFGWKTS</sequence>
<dbReference type="Pfam" id="PF04199">
    <property type="entry name" value="Cyclase"/>
    <property type="match status" value="1"/>
</dbReference>
<dbReference type="PANTHER" id="PTHR31118">
    <property type="entry name" value="CYCLASE-LIKE PROTEIN 2"/>
    <property type="match status" value="1"/>
</dbReference>
<protein>
    <recommendedName>
        <fullName evidence="4">Cyclase</fullName>
    </recommendedName>
</protein>
<evidence type="ECO:0000313" key="3">
    <source>
        <dbReference type="Proteomes" id="UP001498398"/>
    </source>
</evidence>
<evidence type="ECO:0000313" key="2">
    <source>
        <dbReference type="EMBL" id="KAK7472326.1"/>
    </source>
</evidence>
<comment type="similarity">
    <text evidence="1">Belongs to the Cyclase 1 superfamily.</text>
</comment>
<name>A0ABR1K602_9AGAR</name>
<gene>
    <name evidence="2" type="ORF">VKT23_000445</name>
</gene>
<dbReference type="EMBL" id="JBANRG010000001">
    <property type="protein sequence ID" value="KAK7472326.1"/>
    <property type="molecule type" value="Genomic_DNA"/>
</dbReference>
<comment type="caution">
    <text evidence="2">The sequence shown here is derived from an EMBL/GenBank/DDBJ whole genome shotgun (WGS) entry which is preliminary data.</text>
</comment>
<evidence type="ECO:0000256" key="1">
    <source>
        <dbReference type="ARBA" id="ARBA00007865"/>
    </source>
</evidence>
<dbReference type="InterPro" id="IPR007325">
    <property type="entry name" value="KFase/CYL"/>
</dbReference>
<evidence type="ECO:0008006" key="4">
    <source>
        <dbReference type="Google" id="ProtNLM"/>
    </source>
</evidence>
<dbReference type="SUPFAM" id="SSF102198">
    <property type="entry name" value="Putative cyclase"/>
    <property type="match status" value="1"/>
</dbReference>
<dbReference type="PANTHER" id="PTHR31118:SF12">
    <property type="entry name" value="CYCLASE-LIKE PROTEIN 2"/>
    <property type="match status" value="1"/>
</dbReference>
<dbReference type="Gene3D" id="3.50.30.50">
    <property type="entry name" value="Putative cyclase"/>
    <property type="match status" value="1"/>
</dbReference>
<organism evidence="2 3">
    <name type="scientific">Marasmiellus scandens</name>
    <dbReference type="NCBI Taxonomy" id="2682957"/>
    <lineage>
        <taxon>Eukaryota</taxon>
        <taxon>Fungi</taxon>
        <taxon>Dikarya</taxon>
        <taxon>Basidiomycota</taxon>
        <taxon>Agaricomycotina</taxon>
        <taxon>Agaricomycetes</taxon>
        <taxon>Agaricomycetidae</taxon>
        <taxon>Agaricales</taxon>
        <taxon>Marasmiineae</taxon>
        <taxon>Omphalotaceae</taxon>
        <taxon>Marasmiellus</taxon>
    </lineage>
</organism>
<dbReference type="InterPro" id="IPR037175">
    <property type="entry name" value="KFase_sf"/>
</dbReference>
<proteinExistence type="inferred from homology"/>
<dbReference type="Proteomes" id="UP001498398">
    <property type="component" value="Unassembled WGS sequence"/>
</dbReference>
<accession>A0ABR1K602</accession>
<reference evidence="2 3" key="1">
    <citation type="submission" date="2024-01" db="EMBL/GenBank/DDBJ databases">
        <title>A draft genome for the cacao thread blight pathogen Marasmiellus scandens.</title>
        <authorList>
            <person name="Baruah I.K."/>
            <person name="Leung J."/>
            <person name="Bukari Y."/>
            <person name="Amoako-Attah I."/>
            <person name="Meinhardt L.W."/>
            <person name="Bailey B.A."/>
            <person name="Cohen S.P."/>
        </authorList>
    </citation>
    <scope>NUCLEOTIDE SEQUENCE [LARGE SCALE GENOMIC DNA]</scope>
    <source>
        <strain evidence="2 3">GH-19</strain>
    </source>
</reference>
<keyword evidence="3" id="KW-1185">Reference proteome</keyword>